<dbReference type="RefSeq" id="WP_208242910.1">
    <property type="nucleotide sequence ID" value="NZ_JAGEPF010000012.1"/>
</dbReference>
<sequence>MTRNDWPSALATSIAEQVRRYRKDRGLSAQQLADACTALGMETSRSAIANFESGRRPTISVAELLIFAHALRVPPLLLVVPVGADQSVQLAPGVATSAWDAAQWFAGLGRDAGDNPIRLFQRHDRFVSEYEFAARRSAGARSMLQDADGDRREAHAATAHAADQAARLAEEVIDEIRDDIRALGLTPPALPAELAHLP</sequence>
<evidence type="ECO:0000313" key="2">
    <source>
        <dbReference type="EMBL" id="MBO2459865.1"/>
    </source>
</evidence>
<dbReference type="SUPFAM" id="SSF47413">
    <property type="entry name" value="lambda repressor-like DNA-binding domains"/>
    <property type="match status" value="1"/>
</dbReference>
<accession>A0ABS3RV19</accession>
<dbReference type="PROSITE" id="PS50943">
    <property type="entry name" value="HTH_CROC1"/>
    <property type="match status" value="1"/>
</dbReference>
<evidence type="ECO:0000259" key="1">
    <source>
        <dbReference type="PROSITE" id="PS50943"/>
    </source>
</evidence>
<organism evidence="2 3">
    <name type="scientific">Actinomadura violacea</name>
    <dbReference type="NCBI Taxonomy" id="2819934"/>
    <lineage>
        <taxon>Bacteria</taxon>
        <taxon>Bacillati</taxon>
        <taxon>Actinomycetota</taxon>
        <taxon>Actinomycetes</taxon>
        <taxon>Streptosporangiales</taxon>
        <taxon>Thermomonosporaceae</taxon>
        <taxon>Actinomadura</taxon>
    </lineage>
</organism>
<name>A0ABS3RV19_9ACTN</name>
<protein>
    <submittedName>
        <fullName evidence="2">Helix-turn-helix domain-containing protein</fullName>
    </submittedName>
</protein>
<dbReference type="EMBL" id="JAGEPF010000012">
    <property type="protein sequence ID" value="MBO2459865.1"/>
    <property type="molecule type" value="Genomic_DNA"/>
</dbReference>
<dbReference type="Proteomes" id="UP000680206">
    <property type="component" value="Unassembled WGS sequence"/>
</dbReference>
<evidence type="ECO:0000313" key="3">
    <source>
        <dbReference type="Proteomes" id="UP000680206"/>
    </source>
</evidence>
<keyword evidence="3" id="KW-1185">Reference proteome</keyword>
<gene>
    <name evidence="2" type="ORF">J4709_19985</name>
</gene>
<reference evidence="2 3" key="1">
    <citation type="submission" date="2021-03" db="EMBL/GenBank/DDBJ databases">
        <title>Actinomadura violae sp. nov., isolated from lichen in Thailand.</title>
        <authorList>
            <person name="Kanchanasin P."/>
            <person name="Saeng-In P."/>
            <person name="Phongsopitanun W."/>
            <person name="Yuki M."/>
            <person name="Kudo T."/>
            <person name="Ohkuma M."/>
            <person name="Tanasupawat S."/>
        </authorList>
    </citation>
    <scope>NUCLEOTIDE SEQUENCE [LARGE SCALE GENOMIC DNA]</scope>
    <source>
        <strain evidence="2 3">LCR2-06</strain>
    </source>
</reference>
<dbReference type="InterPro" id="IPR001387">
    <property type="entry name" value="Cro/C1-type_HTH"/>
</dbReference>
<dbReference type="Pfam" id="PF13560">
    <property type="entry name" value="HTH_31"/>
    <property type="match status" value="1"/>
</dbReference>
<dbReference type="CDD" id="cd00093">
    <property type="entry name" value="HTH_XRE"/>
    <property type="match status" value="1"/>
</dbReference>
<feature type="domain" description="HTH cro/C1-type" evidence="1">
    <location>
        <begin position="18"/>
        <end position="78"/>
    </location>
</feature>
<comment type="caution">
    <text evidence="2">The sequence shown here is derived from an EMBL/GenBank/DDBJ whole genome shotgun (WGS) entry which is preliminary data.</text>
</comment>
<dbReference type="SMART" id="SM00530">
    <property type="entry name" value="HTH_XRE"/>
    <property type="match status" value="1"/>
</dbReference>
<dbReference type="InterPro" id="IPR010982">
    <property type="entry name" value="Lambda_DNA-bd_dom_sf"/>
</dbReference>
<proteinExistence type="predicted"/>
<dbReference type="Gene3D" id="1.10.260.40">
    <property type="entry name" value="lambda repressor-like DNA-binding domains"/>
    <property type="match status" value="1"/>
</dbReference>